<dbReference type="PANTHER" id="PTHR35271">
    <property type="entry name" value="ABC TRANSPORTER, SUBSTRATE-BINDING LIPOPROTEIN-RELATED"/>
    <property type="match status" value="1"/>
</dbReference>
<dbReference type="PANTHER" id="PTHR35271:SF1">
    <property type="entry name" value="ABC TRANSPORTER, SUBSTRATE-BINDING LIPOPROTEIN"/>
    <property type="match status" value="1"/>
</dbReference>
<keyword evidence="2" id="KW-1185">Reference proteome</keyword>
<sequence length="318" mass="34291">MERRAILAGAAALAWAPGVLARTPVLGIIFTRPRSSPDMIAFLRELQRLGYEEGRTIHIEYLEGEPARVAEMAHEMVARKPDILFAGNTASAVALRKETSTLPIVFGSAHDPVEAGLVDSLPKPGGNVTGVTVFASELPGKRLQLFRDLVPQLARAAVLRSPLNRQTQPAWDALVAGARSVGVALQPFDVPSRADLPAAFQAMRSAGLHNMLVHDDAFTGSLWRAIAPLAIEHGIASNTTWDEAVRIGLLFSYGPSLVGNYTRAAQYVDKILKGAKPAAIPVEQPSKFRLVLNRKTAQALRLTPPDSFLAFVDEVIEA</sequence>
<evidence type="ECO:0000313" key="2">
    <source>
        <dbReference type="Proteomes" id="UP000596827"/>
    </source>
</evidence>
<accession>A0A923MCV7</accession>
<dbReference type="InterPro" id="IPR007487">
    <property type="entry name" value="ABC_transpt-TYRBP-like"/>
</dbReference>
<dbReference type="Pfam" id="PF04392">
    <property type="entry name" value="ABC_sub_bind"/>
    <property type="match status" value="1"/>
</dbReference>
<proteinExistence type="predicted"/>
<dbReference type="Gene3D" id="3.40.50.2300">
    <property type="match status" value="2"/>
</dbReference>
<gene>
    <name evidence="1" type="ORF">H8R02_21710</name>
</gene>
<evidence type="ECO:0000313" key="1">
    <source>
        <dbReference type="EMBL" id="MBC5767098.1"/>
    </source>
</evidence>
<protein>
    <submittedName>
        <fullName evidence="1">ABC transporter substrate-binding protein</fullName>
    </submittedName>
</protein>
<reference evidence="1" key="1">
    <citation type="submission" date="2020-08" db="EMBL/GenBank/DDBJ databases">
        <title>Ramlibacter sp. GTP1 16S ribosomal RNA gene genome sequencing and assembly.</title>
        <authorList>
            <person name="Kang M."/>
        </authorList>
    </citation>
    <scope>NUCLEOTIDE SEQUENCE</scope>
    <source>
        <strain evidence="1">GTP1</strain>
    </source>
</reference>
<dbReference type="RefSeq" id="WP_187083590.1">
    <property type="nucleotide sequence ID" value="NZ_JACORU010000009.1"/>
</dbReference>
<name>A0A923MCV7_9BURK</name>
<dbReference type="Proteomes" id="UP000596827">
    <property type="component" value="Unassembled WGS sequence"/>
</dbReference>
<organism evidence="1 2">
    <name type="scientific">Ramlibacter albus</name>
    <dbReference type="NCBI Taxonomy" id="2079448"/>
    <lineage>
        <taxon>Bacteria</taxon>
        <taxon>Pseudomonadati</taxon>
        <taxon>Pseudomonadota</taxon>
        <taxon>Betaproteobacteria</taxon>
        <taxon>Burkholderiales</taxon>
        <taxon>Comamonadaceae</taxon>
        <taxon>Ramlibacter</taxon>
    </lineage>
</organism>
<dbReference type="AlphaFoldDB" id="A0A923MCV7"/>
<comment type="caution">
    <text evidence="1">The sequence shown here is derived from an EMBL/GenBank/DDBJ whole genome shotgun (WGS) entry which is preliminary data.</text>
</comment>
<dbReference type="CDD" id="cd06325">
    <property type="entry name" value="PBP1_ABC_unchar_transporter"/>
    <property type="match status" value="1"/>
</dbReference>
<dbReference type="EMBL" id="JACORU010000009">
    <property type="protein sequence ID" value="MBC5767098.1"/>
    <property type="molecule type" value="Genomic_DNA"/>
</dbReference>